<dbReference type="GO" id="GO:0005576">
    <property type="term" value="C:extracellular region"/>
    <property type="evidence" value="ECO:0007669"/>
    <property type="project" value="UniProtKB-SubCell"/>
</dbReference>
<name>A0A9N9WYW4_9DIPT</name>
<comment type="subcellular location">
    <subcellularLocation>
        <location evidence="1">Secreted</location>
    </subcellularLocation>
</comment>
<dbReference type="GO" id="GO:0005549">
    <property type="term" value="F:odorant binding"/>
    <property type="evidence" value="ECO:0007669"/>
    <property type="project" value="InterPro"/>
</dbReference>
<evidence type="ECO:0000256" key="3">
    <source>
        <dbReference type="SAM" id="SignalP"/>
    </source>
</evidence>
<keyword evidence="5" id="KW-1185">Reference proteome</keyword>
<feature type="signal peptide" evidence="3">
    <location>
        <begin position="1"/>
        <end position="18"/>
    </location>
</feature>
<dbReference type="Gene3D" id="1.10.238.270">
    <property type="match status" value="1"/>
</dbReference>
<dbReference type="InterPro" id="IPR036728">
    <property type="entry name" value="PBP_GOBP_sf"/>
</dbReference>
<dbReference type="AlphaFoldDB" id="A0A9N9WYW4"/>
<reference evidence="4" key="1">
    <citation type="submission" date="2022-01" db="EMBL/GenBank/DDBJ databases">
        <authorList>
            <person name="King R."/>
        </authorList>
    </citation>
    <scope>NUCLEOTIDE SEQUENCE</scope>
</reference>
<dbReference type="SUPFAM" id="SSF47565">
    <property type="entry name" value="Insect pheromone/odorant-binding proteins"/>
    <property type="match status" value="1"/>
</dbReference>
<evidence type="ECO:0000313" key="5">
    <source>
        <dbReference type="Proteomes" id="UP001153620"/>
    </source>
</evidence>
<dbReference type="Proteomes" id="UP001153620">
    <property type="component" value="Chromosome 4"/>
</dbReference>
<evidence type="ECO:0000256" key="2">
    <source>
        <dbReference type="ARBA" id="ARBA00022525"/>
    </source>
</evidence>
<dbReference type="EMBL" id="OU895880">
    <property type="protein sequence ID" value="CAG9811648.1"/>
    <property type="molecule type" value="Genomic_DNA"/>
</dbReference>
<feature type="chain" id="PRO_5040211525" evidence="3">
    <location>
        <begin position="19"/>
        <end position="177"/>
    </location>
</feature>
<protein>
    <submittedName>
        <fullName evidence="4">Uncharacterized protein</fullName>
    </submittedName>
</protein>
<evidence type="ECO:0000256" key="1">
    <source>
        <dbReference type="ARBA" id="ARBA00004613"/>
    </source>
</evidence>
<gene>
    <name evidence="4" type="ORF">CHIRRI_LOCUS14455</name>
</gene>
<dbReference type="OrthoDB" id="7889145at2759"/>
<reference evidence="4" key="2">
    <citation type="submission" date="2022-10" db="EMBL/GenBank/DDBJ databases">
        <authorList>
            <consortium name="ENA_rothamsted_submissions"/>
            <consortium name="culmorum"/>
            <person name="King R."/>
        </authorList>
    </citation>
    <scope>NUCLEOTIDE SEQUENCE</scope>
</reference>
<sequence length="177" mass="20606">MWITALLPLIYLITPSIADILILEKYNETTDACIELNKNRQDLSQCCNYPQIHFRHFFQSSCAEECMGSRDICCSLGCIWRAANIVDNENELDKSGIVEELRKSVKHDDKWDQLIEEVVDECVDNNMPQDDSIKLCKFPWHVIKIFGCTTRKLFLQCPKMKNSVECKITKQYVQECM</sequence>
<keyword evidence="2" id="KW-0964">Secreted</keyword>
<proteinExistence type="predicted"/>
<accession>A0A9N9WYW4</accession>
<keyword evidence="3" id="KW-0732">Signal</keyword>
<organism evidence="4 5">
    <name type="scientific">Chironomus riparius</name>
    <dbReference type="NCBI Taxonomy" id="315576"/>
    <lineage>
        <taxon>Eukaryota</taxon>
        <taxon>Metazoa</taxon>
        <taxon>Ecdysozoa</taxon>
        <taxon>Arthropoda</taxon>
        <taxon>Hexapoda</taxon>
        <taxon>Insecta</taxon>
        <taxon>Pterygota</taxon>
        <taxon>Neoptera</taxon>
        <taxon>Endopterygota</taxon>
        <taxon>Diptera</taxon>
        <taxon>Nematocera</taxon>
        <taxon>Chironomoidea</taxon>
        <taxon>Chironomidae</taxon>
        <taxon>Chironominae</taxon>
        <taxon>Chironomus</taxon>
    </lineage>
</organism>
<evidence type="ECO:0000313" key="4">
    <source>
        <dbReference type="EMBL" id="CAG9811648.1"/>
    </source>
</evidence>